<sequence>MSGAAQDESEQIFRQAMQLDGVYRRALVLQLLWTLPRNDLVFVNDSLSQRLQKDIIAALPSELAALILSKLPVEDILACSLVSRSWSVRCNDQALWHILCQQHDPPIYAADTTLQDLEMHRELMRHAGRDSTTDEGGQDSDDAEGTDPIASQGGMGGGGGIAPVGGGGLFSPMRRYVWERSNPSWSSPAFTKRNKSTARPFGEPPRPRDPPPSSSALSNAPIESDMPTSENIPKVNYKHLYLVHRRLLRRMRDPHFIVKGQESASSLGKAGPSRFEPVRPIVLDAISSIQAGGLPGHSDTIYSLSLVRHRMSVPVRVPQDGSGMSGPFESLMTLTGLSRSPPDEACPPDAIITGRDWLLSGSRDRTLRLWTLNGVRPKVVKIFHGGHEGSILSHCVLRTSDETEGTGGGHRGRESLVAISGGSDGRVCLWDIEDGEGTPRVVVNAHSDSVLCVRGNTRHIVTCSKDRSIRLFRLPDLKEELAIPLDTELEGRGAVNAVGLSEDYIVSASSDKTLRVWCIRTGAELVQIVPHSLGIASVHFEPSPSHECSERIQPRHPGGIVKGLIVTGSSDASVKLFNLVSYPPNVNDGGGSVGISSATDIDDEASNAITHARHIRLEEVATCYAPCTCPPGLARIEAGRCARCHNTGHAGLVRSVCLSPDVLLTGSYDGTVRIWDRAHGRSLARLSDPNSSKTLCVVGDRLRVVSASASRVILWDFAQGLDTAFVEP</sequence>
<protein>
    <submittedName>
        <fullName evidence="6">WD40-repeat-containing domain protein</fullName>
    </submittedName>
</protein>
<proteinExistence type="predicted"/>
<evidence type="ECO:0000256" key="4">
    <source>
        <dbReference type="SAM" id="MobiDB-lite"/>
    </source>
</evidence>
<feature type="domain" description="F-box" evidence="5">
    <location>
        <begin position="53"/>
        <end position="99"/>
    </location>
</feature>
<dbReference type="SUPFAM" id="SSF81383">
    <property type="entry name" value="F-box domain"/>
    <property type="match status" value="1"/>
</dbReference>
<dbReference type="InterPro" id="IPR001810">
    <property type="entry name" value="F-box_dom"/>
</dbReference>
<dbReference type="InterPro" id="IPR036047">
    <property type="entry name" value="F-box-like_dom_sf"/>
</dbReference>
<dbReference type="AlphaFoldDB" id="A0AAD9CY79"/>
<dbReference type="PROSITE" id="PS50181">
    <property type="entry name" value="FBOX"/>
    <property type="match status" value="1"/>
</dbReference>
<feature type="compositionally biased region" description="Gly residues" evidence="4">
    <location>
        <begin position="153"/>
        <end position="164"/>
    </location>
</feature>
<dbReference type="PRINTS" id="PR00320">
    <property type="entry name" value="GPROTEINBRPT"/>
</dbReference>
<dbReference type="Pfam" id="PF12937">
    <property type="entry name" value="F-box-like"/>
    <property type="match status" value="1"/>
</dbReference>
<dbReference type="Gene3D" id="2.130.10.10">
    <property type="entry name" value="YVTN repeat-like/Quinoprotein amine dehydrogenase"/>
    <property type="match status" value="3"/>
</dbReference>
<dbReference type="PROSITE" id="PS50082">
    <property type="entry name" value="WD_REPEATS_2"/>
    <property type="match status" value="2"/>
</dbReference>
<keyword evidence="1 3" id="KW-0853">WD repeat</keyword>
<evidence type="ECO:0000256" key="2">
    <source>
        <dbReference type="ARBA" id="ARBA00022737"/>
    </source>
</evidence>
<keyword evidence="7" id="KW-1185">Reference proteome</keyword>
<keyword evidence="2" id="KW-0677">Repeat</keyword>
<dbReference type="InterPro" id="IPR036322">
    <property type="entry name" value="WD40_repeat_dom_sf"/>
</dbReference>
<accession>A0AAD9CY79</accession>
<evidence type="ECO:0000313" key="6">
    <source>
        <dbReference type="EMBL" id="KAK1921306.1"/>
    </source>
</evidence>
<reference evidence="6" key="1">
    <citation type="submission" date="2023-02" db="EMBL/GenBank/DDBJ databases">
        <title>Identification and recombinant expression of a fungal hydrolase from Papiliotrema laurentii that hydrolyzes apple cutin and clears colloidal polyester polyurethane.</title>
        <authorList>
            <consortium name="DOE Joint Genome Institute"/>
            <person name="Roman V.A."/>
            <person name="Bojanowski C."/>
            <person name="Crable B.R."/>
            <person name="Wagner D.N."/>
            <person name="Hung C.S."/>
            <person name="Nadeau L.J."/>
            <person name="Schratz L."/>
            <person name="Haridas S."/>
            <person name="Pangilinan J."/>
            <person name="Lipzen A."/>
            <person name="Na H."/>
            <person name="Yan M."/>
            <person name="Ng V."/>
            <person name="Grigoriev I.V."/>
            <person name="Spatafora J.W."/>
            <person name="Barlow D."/>
            <person name="Biffinger J."/>
            <person name="Kelley-Loughnane N."/>
            <person name="Varaljay V.A."/>
            <person name="Crookes-Goodson W.J."/>
        </authorList>
    </citation>
    <scope>NUCLEOTIDE SEQUENCE</scope>
    <source>
        <strain evidence="6">5307AH</strain>
    </source>
</reference>
<feature type="region of interest" description="Disordered" evidence="4">
    <location>
        <begin position="127"/>
        <end position="164"/>
    </location>
</feature>
<evidence type="ECO:0000313" key="7">
    <source>
        <dbReference type="Proteomes" id="UP001182556"/>
    </source>
</evidence>
<dbReference type="PROSITE" id="PS50294">
    <property type="entry name" value="WD_REPEATS_REGION"/>
    <property type="match status" value="1"/>
</dbReference>
<dbReference type="SMART" id="SM00320">
    <property type="entry name" value="WD40"/>
    <property type="match status" value="7"/>
</dbReference>
<dbReference type="Proteomes" id="UP001182556">
    <property type="component" value="Unassembled WGS sequence"/>
</dbReference>
<dbReference type="EMBL" id="JAODAN010000011">
    <property type="protein sequence ID" value="KAK1921306.1"/>
    <property type="molecule type" value="Genomic_DNA"/>
</dbReference>
<dbReference type="PANTHER" id="PTHR44129">
    <property type="entry name" value="WD REPEAT-CONTAINING PROTEIN POP1"/>
    <property type="match status" value="1"/>
</dbReference>
<dbReference type="InterPro" id="IPR015943">
    <property type="entry name" value="WD40/YVTN_repeat-like_dom_sf"/>
</dbReference>
<evidence type="ECO:0000256" key="1">
    <source>
        <dbReference type="ARBA" id="ARBA00022574"/>
    </source>
</evidence>
<organism evidence="6 7">
    <name type="scientific">Papiliotrema laurentii</name>
    <name type="common">Cryptococcus laurentii</name>
    <dbReference type="NCBI Taxonomy" id="5418"/>
    <lineage>
        <taxon>Eukaryota</taxon>
        <taxon>Fungi</taxon>
        <taxon>Dikarya</taxon>
        <taxon>Basidiomycota</taxon>
        <taxon>Agaricomycotina</taxon>
        <taxon>Tremellomycetes</taxon>
        <taxon>Tremellales</taxon>
        <taxon>Rhynchogastremaceae</taxon>
        <taxon>Papiliotrema</taxon>
    </lineage>
</organism>
<evidence type="ECO:0000259" key="5">
    <source>
        <dbReference type="PROSITE" id="PS50181"/>
    </source>
</evidence>
<feature type="compositionally biased region" description="Acidic residues" evidence="4">
    <location>
        <begin position="136"/>
        <end position="145"/>
    </location>
</feature>
<gene>
    <name evidence="6" type="ORF">DB88DRAFT_500301</name>
</gene>
<dbReference type="InterPro" id="IPR020472">
    <property type="entry name" value="WD40_PAC1"/>
</dbReference>
<name>A0AAD9CY79_PAPLA</name>
<feature type="repeat" description="WD" evidence="3">
    <location>
        <begin position="495"/>
        <end position="527"/>
    </location>
</feature>
<dbReference type="InterPro" id="IPR001680">
    <property type="entry name" value="WD40_rpt"/>
</dbReference>
<dbReference type="SMART" id="SM00256">
    <property type="entry name" value="FBOX"/>
    <property type="match status" value="1"/>
</dbReference>
<feature type="region of interest" description="Disordered" evidence="4">
    <location>
        <begin position="182"/>
        <end position="230"/>
    </location>
</feature>
<comment type="caution">
    <text evidence="6">The sequence shown here is derived from an EMBL/GenBank/DDBJ whole genome shotgun (WGS) entry which is preliminary data.</text>
</comment>
<dbReference type="InterPro" id="IPR050349">
    <property type="entry name" value="WD_LIS1/nudF_dynein_reg"/>
</dbReference>
<evidence type="ECO:0000256" key="3">
    <source>
        <dbReference type="PROSITE-ProRule" id="PRU00221"/>
    </source>
</evidence>
<dbReference type="Pfam" id="PF00400">
    <property type="entry name" value="WD40"/>
    <property type="match status" value="4"/>
</dbReference>
<dbReference type="SUPFAM" id="SSF50978">
    <property type="entry name" value="WD40 repeat-like"/>
    <property type="match status" value="1"/>
</dbReference>
<feature type="repeat" description="WD" evidence="3">
    <location>
        <begin position="646"/>
        <end position="685"/>
    </location>
</feature>
<dbReference type="Gene3D" id="1.20.1280.50">
    <property type="match status" value="1"/>
</dbReference>